<organism evidence="1">
    <name type="scientific">Rhizophagus irregularis (strain DAOM 181602 / DAOM 197198 / MUCL 43194)</name>
    <name type="common">Arbuscular mycorrhizal fungus</name>
    <name type="synonym">Glomus intraradices</name>
    <dbReference type="NCBI Taxonomy" id="747089"/>
    <lineage>
        <taxon>Eukaryota</taxon>
        <taxon>Fungi</taxon>
        <taxon>Fungi incertae sedis</taxon>
        <taxon>Mucoromycota</taxon>
        <taxon>Glomeromycotina</taxon>
        <taxon>Glomeromycetes</taxon>
        <taxon>Glomerales</taxon>
        <taxon>Glomeraceae</taxon>
        <taxon>Rhizophagus</taxon>
    </lineage>
</organism>
<protein>
    <submittedName>
        <fullName evidence="1">Uncharacterized protein</fullName>
    </submittedName>
</protein>
<name>U9U5V7_RHIID</name>
<feature type="non-terminal residue" evidence="1">
    <location>
        <position position="1"/>
    </location>
</feature>
<dbReference type="EMBL" id="KI281669">
    <property type="protein sequence ID" value="ESA15765.1"/>
    <property type="molecule type" value="Genomic_DNA"/>
</dbReference>
<dbReference type="HOGENOM" id="CLU_3038117_0_0_1"/>
<reference evidence="1" key="1">
    <citation type="submission" date="2013-07" db="EMBL/GenBank/DDBJ databases">
        <title>The genome of an arbuscular mycorrhizal fungus provides insights into the evolution of the oldest plant symbiosis.</title>
        <authorList>
            <consortium name="DOE Joint Genome Institute"/>
            <person name="Tisserant E."/>
            <person name="Malbreil M."/>
            <person name="Kuo A."/>
            <person name="Kohler A."/>
            <person name="Symeonidi A."/>
            <person name="Balestrini R."/>
            <person name="Charron P."/>
            <person name="Duensing N."/>
            <person name="Frei-dit-Frey N."/>
            <person name="Gianinazzi-Pearson V."/>
            <person name="Gilbert B."/>
            <person name="Handa Y."/>
            <person name="Hijri M."/>
            <person name="Kaul R."/>
            <person name="Kawaguchi M."/>
            <person name="Krajinski F."/>
            <person name="Lammers P."/>
            <person name="Lapierre D."/>
            <person name="Masclaux F.G."/>
            <person name="Murat C."/>
            <person name="Morin E."/>
            <person name="Ndikumana S."/>
            <person name="Pagni M."/>
            <person name="Petitpierre D."/>
            <person name="Requena N."/>
            <person name="Rosikiewicz P."/>
            <person name="Riley R."/>
            <person name="Saito K."/>
            <person name="San Clemente H."/>
            <person name="Shapiro H."/>
            <person name="van Tuinen D."/>
            <person name="Becard G."/>
            <person name="Bonfante P."/>
            <person name="Paszkowski U."/>
            <person name="Shachar-Hill Y."/>
            <person name="Young J.P."/>
            <person name="Sanders I.R."/>
            <person name="Henrissat B."/>
            <person name="Rensing S.A."/>
            <person name="Grigoriev I.V."/>
            <person name="Corradi N."/>
            <person name="Roux C."/>
            <person name="Martin F."/>
        </authorList>
    </citation>
    <scope>NUCLEOTIDE SEQUENCE</scope>
    <source>
        <strain evidence="1">DAOM 197198</strain>
    </source>
</reference>
<dbReference type="AlphaFoldDB" id="U9U5V7"/>
<evidence type="ECO:0000313" key="1">
    <source>
        <dbReference type="EMBL" id="ESA15765.1"/>
    </source>
</evidence>
<sequence>ILIKHQFILSVIEDASIIVLEGVDADFLITSGEDNWTLISILDNDLVFVNLDLFS</sequence>
<proteinExistence type="predicted"/>
<accession>U9U5V7</accession>
<gene>
    <name evidence="1" type="ORF">GLOINDRAFT_23537</name>
</gene>